<comment type="caution">
    <text evidence="1">The sequence shown here is derived from an EMBL/GenBank/DDBJ whole genome shotgun (WGS) entry which is preliminary data.</text>
</comment>
<name>A0ABP9H3Y4_9ACTN</name>
<organism evidence="1 2">
    <name type="scientific">Yinghuangia aomiensis</name>
    <dbReference type="NCBI Taxonomy" id="676205"/>
    <lineage>
        <taxon>Bacteria</taxon>
        <taxon>Bacillati</taxon>
        <taxon>Actinomycetota</taxon>
        <taxon>Actinomycetes</taxon>
        <taxon>Kitasatosporales</taxon>
        <taxon>Streptomycetaceae</taxon>
        <taxon>Yinghuangia</taxon>
    </lineage>
</organism>
<protein>
    <submittedName>
        <fullName evidence="1">Uncharacterized protein</fullName>
    </submittedName>
</protein>
<dbReference type="EMBL" id="BAABHS010000007">
    <property type="protein sequence ID" value="GAA4960798.1"/>
    <property type="molecule type" value="Genomic_DNA"/>
</dbReference>
<gene>
    <name evidence="1" type="ORF">GCM10023205_25200</name>
</gene>
<evidence type="ECO:0000313" key="1">
    <source>
        <dbReference type="EMBL" id="GAA4960798.1"/>
    </source>
</evidence>
<dbReference type="RefSeq" id="WP_345675485.1">
    <property type="nucleotide sequence ID" value="NZ_BAABHS010000007.1"/>
</dbReference>
<accession>A0ABP9H3Y4</accession>
<dbReference type="Proteomes" id="UP001500466">
    <property type="component" value="Unassembled WGS sequence"/>
</dbReference>
<keyword evidence="2" id="KW-1185">Reference proteome</keyword>
<evidence type="ECO:0000313" key="2">
    <source>
        <dbReference type="Proteomes" id="UP001500466"/>
    </source>
</evidence>
<reference evidence="2" key="1">
    <citation type="journal article" date="2019" name="Int. J. Syst. Evol. Microbiol.">
        <title>The Global Catalogue of Microorganisms (GCM) 10K type strain sequencing project: providing services to taxonomists for standard genome sequencing and annotation.</title>
        <authorList>
            <consortium name="The Broad Institute Genomics Platform"/>
            <consortium name="The Broad Institute Genome Sequencing Center for Infectious Disease"/>
            <person name="Wu L."/>
            <person name="Ma J."/>
        </authorList>
    </citation>
    <scope>NUCLEOTIDE SEQUENCE [LARGE SCALE GENOMIC DNA]</scope>
    <source>
        <strain evidence="2">JCM 17986</strain>
    </source>
</reference>
<sequence>MYPGGELLPGEGPYQYLAARTKTDHLQYSDVIGLVHTSVGPRGAAQFRAAARPKPAGRLFPAYTLHFDVTRNGFKTLTAAARWITAQDTAAADEADALEAAP</sequence>
<proteinExistence type="predicted"/>